<reference evidence="1 2" key="1">
    <citation type="submission" date="2019-08" db="EMBL/GenBank/DDBJ databases">
        <title>Whole genome of Aphis craccivora.</title>
        <authorList>
            <person name="Voronova N.V."/>
            <person name="Shulinski R.S."/>
            <person name="Bandarenka Y.V."/>
            <person name="Zhorov D.G."/>
            <person name="Warner D."/>
        </authorList>
    </citation>
    <scope>NUCLEOTIDE SEQUENCE [LARGE SCALE GENOMIC DNA]</scope>
    <source>
        <strain evidence="1">180601</strain>
        <tissue evidence="1">Whole Body</tissue>
    </source>
</reference>
<proteinExistence type="predicted"/>
<protein>
    <submittedName>
        <fullName evidence="1">RING-type domain-containing protein</fullName>
    </submittedName>
</protein>
<name>A0A6G0XZL7_APHCR</name>
<dbReference type="AlphaFoldDB" id="A0A6G0XZL7"/>
<sequence>MDIGRPAAIRAIARARRRISPPVPDSLSNWLNILSSIEWSQRLMYVNGALDQFCQGPLEVLRDDGTVRFVDIAFTNVAFLQ</sequence>
<accession>A0A6G0XZL7</accession>
<dbReference type="Proteomes" id="UP000478052">
    <property type="component" value="Unassembled WGS sequence"/>
</dbReference>
<gene>
    <name evidence="1" type="ORF">FWK35_00017293</name>
</gene>
<evidence type="ECO:0000313" key="2">
    <source>
        <dbReference type="Proteomes" id="UP000478052"/>
    </source>
</evidence>
<keyword evidence="2" id="KW-1185">Reference proteome</keyword>
<comment type="caution">
    <text evidence="1">The sequence shown here is derived from an EMBL/GenBank/DDBJ whole genome shotgun (WGS) entry which is preliminary data.</text>
</comment>
<evidence type="ECO:0000313" key="1">
    <source>
        <dbReference type="EMBL" id="KAF0746473.1"/>
    </source>
</evidence>
<organism evidence="1 2">
    <name type="scientific">Aphis craccivora</name>
    <name type="common">Cowpea aphid</name>
    <dbReference type="NCBI Taxonomy" id="307492"/>
    <lineage>
        <taxon>Eukaryota</taxon>
        <taxon>Metazoa</taxon>
        <taxon>Ecdysozoa</taxon>
        <taxon>Arthropoda</taxon>
        <taxon>Hexapoda</taxon>
        <taxon>Insecta</taxon>
        <taxon>Pterygota</taxon>
        <taxon>Neoptera</taxon>
        <taxon>Paraneoptera</taxon>
        <taxon>Hemiptera</taxon>
        <taxon>Sternorrhyncha</taxon>
        <taxon>Aphidomorpha</taxon>
        <taxon>Aphidoidea</taxon>
        <taxon>Aphididae</taxon>
        <taxon>Aphidini</taxon>
        <taxon>Aphis</taxon>
        <taxon>Aphis</taxon>
    </lineage>
</organism>
<dbReference type="EMBL" id="VUJU01007197">
    <property type="protein sequence ID" value="KAF0746473.1"/>
    <property type="molecule type" value="Genomic_DNA"/>
</dbReference>